<dbReference type="GO" id="GO:0046872">
    <property type="term" value="F:metal ion binding"/>
    <property type="evidence" value="ECO:0007669"/>
    <property type="project" value="UniProtKB-UniRule"/>
</dbReference>
<evidence type="ECO:0000256" key="9">
    <source>
        <dbReference type="ARBA" id="ARBA00023014"/>
    </source>
</evidence>
<dbReference type="GO" id="GO:0051539">
    <property type="term" value="F:4 iron, 4 sulfur cluster binding"/>
    <property type="evidence" value="ECO:0007669"/>
    <property type="project" value="UniProtKB-UniRule"/>
</dbReference>
<dbReference type="PANTHER" id="PTHR30352">
    <property type="entry name" value="PYRUVATE FORMATE-LYASE-ACTIVATING ENZYME"/>
    <property type="match status" value="1"/>
</dbReference>
<keyword evidence="13" id="KW-1185">Reference proteome</keyword>
<dbReference type="InterPro" id="IPR034457">
    <property type="entry name" value="Organic_radical-activating"/>
</dbReference>
<dbReference type="SUPFAM" id="SSF102114">
    <property type="entry name" value="Radical SAM enzymes"/>
    <property type="match status" value="1"/>
</dbReference>
<dbReference type="InterPro" id="IPR058240">
    <property type="entry name" value="rSAM_sf"/>
</dbReference>
<dbReference type="AlphaFoldDB" id="A0A1S2LU27"/>
<dbReference type="NCBIfam" id="TIGR02493">
    <property type="entry name" value="PFLA"/>
    <property type="match status" value="1"/>
</dbReference>
<protein>
    <recommendedName>
        <fullName evidence="3 10">Pyruvate formate-lyase-activating enzyme</fullName>
        <ecNumber evidence="10">1.97.1.4</ecNumber>
    </recommendedName>
</protein>
<evidence type="ECO:0000313" key="13">
    <source>
        <dbReference type="Proteomes" id="UP000180098"/>
    </source>
</evidence>
<comment type="subcellular location">
    <subcellularLocation>
        <location evidence="10">Cytoplasm</location>
    </subcellularLocation>
</comment>
<comment type="similarity">
    <text evidence="2 10">Belongs to the organic radical-activating enzymes family.</text>
</comment>
<evidence type="ECO:0000313" key="12">
    <source>
        <dbReference type="EMBL" id="OIJ16018.1"/>
    </source>
</evidence>
<comment type="catalytic activity">
    <reaction evidence="10">
        <text>glycyl-[formate C-acetyltransferase] + reduced [flavodoxin] + S-adenosyl-L-methionine = glycin-2-yl radical-[formate C-acetyltransferase] + semiquinone [flavodoxin] + 5'-deoxyadenosine + L-methionine + H(+)</text>
        <dbReference type="Rhea" id="RHEA:19225"/>
        <dbReference type="Rhea" id="RHEA-COMP:10622"/>
        <dbReference type="Rhea" id="RHEA-COMP:12190"/>
        <dbReference type="Rhea" id="RHEA-COMP:12191"/>
        <dbReference type="Rhea" id="RHEA-COMP:14480"/>
        <dbReference type="ChEBI" id="CHEBI:15378"/>
        <dbReference type="ChEBI" id="CHEBI:17319"/>
        <dbReference type="ChEBI" id="CHEBI:29947"/>
        <dbReference type="ChEBI" id="CHEBI:32722"/>
        <dbReference type="ChEBI" id="CHEBI:57618"/>
        <dbReference type="ChEBI" id="CHEBI:57844"/>
        <dbReference type="ChEBI" id="CHEBI:59789"/>
        <dbReference type="ChEBI" id="CHEBI:140311"/>
        <dbReference type="EC" id="1.97.1.4"/>
    </reaction>
</comment>
<feature type="domain" description="Radical SAM core" evidence="11">
    <location>
        <begin position="14"/>
        <end position="244"/>
    </location>
</feature>
<keyword evidence="7 10" id="KW-0560">Oxidoreductase</keyword>
<comment type="function">
    <text evidence="1 10">Activation of pyruvate formate-lyase under anaerobic conditions by generation of an organic free radical, using S-adenosylmethionine and reduced flavodoxin as cosubstrates to produce 5'-deoxy-adenosine.</text>
</comment>
<dbReference type="Gene3D" id="3.20.20.70">
    <property type="entry name" value="Aldolase class I"/>
    <property type="match status" value="1"/>
</dbReference>
<accession>A0A1S2LU27</accession>
<dbReference type="EMBL" id="MLQQ01000001">
    <property type="protein sequence ID" value="OIJ16018.1"/>
    <property type="molecule type" value="Genomic_DNA"/>
</dbReference>
<evidence type="ECO:0000256" key="4">
    <source>
        <dbReference type="ARBA" id="ARBA00022485"/>
    </source>
</evidence>
<dbReference type="InterPro" id="IPR012838">
    <property type="entry name" value="PFL1_activating"/>
</dbReference>
<evidence type="ECO:0000256" key="6">
    <source>
        <dbReference type="ARBA" id="ARBA00022723"/>
    </source>
</evidence>
<dbReference type="InterPro" id="IPR001989">
    <property type="entry name" value="Radical_activat_CS"/>
</dbReference>
<name>A0A1S2LU27_9BACI</name>
<keyword evidence="12" id="KW-0456">Lyase</keyword>
<sequence>MKGRIHSIESCGTVDGPGLRYIVFLQGCSLRCAYCHNPDTWKLNGGSEMSVDELIAEAKAYLPYMQFSNGGVTLSGGEPLLQPDFVLEFFKKCKEVGIHTTIDTSGSVKPVNLDEILEVTDLVLLDVKHINEEKHKGITGMSNRNTLNFAKLLDEKGIPMWVRHVLVPGLSDDPKDLNELGDFISTLSNVEKVEVLPYHKMGEYKWEQLGLENTLTHLEPPNQEKVDLAYNLLTKSLNKNKPQLA</sequence>
<dbReference type="OrthoDB" id="9782387at2"/>
<dbReference type="Pfam" id="PF04055">
    <property type="entry name" value="Radical_SAM"/>
    <property type="match status" value="1"/>
</dbReference>
<evidence type="ECO:0000256" key="5">
    <source>
        <dbReference type="ARBA" id="ARBA00022691"/>
    </source>
</evidence>
<keyword evidence="6 10" id="KW-0479">Metal-binding</keyword>
<evidence type="ECO:0000259" key="11">
    <source>
        <dbReference type="PROSITE" id="PS51918"/>
    </source>
</evidence>
<dbReference type="GO" id="GO:0043365">
    <property type="term" value="F:[formate-C-acetyltransferase]-activating enzyme activity"/>
    <property type="evidence" value="ECO:0007669"/>
    <property type="project" value="UniProtKB-UniRule"/>
</dbReference>
<keyword evidence="9 10" id="KW-0411">Iron-sulfur</keyword>
<dbReference type="PROSITE" id="PS51918">
    <property type="entry name" value="RADICAL_SAM"/>
    <property type="match status" value="1"/>
</dbReference>
<dbReference type="SFLD" id="SFLDS00029">
    <property type="entry name" value="Radical_SAM"/>
    <property type="match status" value="1"/>
</dbReference>
<evidence type="ECO:0000256" key="2">
    <source>
        <dbReference type="ARBA" id="ARBA00009777"/>
    </source>
</evidence>
<dbReference type="SFLD" id="SFLDG01066">
    <property type="entry name" value="organic_radical-activating_enz"/>
    <property type="match status" value="1"/>
</dbReference>
<dbReference type="Proteomes" id="UP000180098">
    <property type="component" value="Unassembled WGS sequence"/>
</dbReference>
<comment type="caution">
    <text evidence="12">The sequence shown here is derived from an EMBL/GenBank/DDBJ whole genome shotgun (WGS) entry which is preliminary data.</text>
</comment>
<keyword evidence="8 10" id="KW-0408">Iron</keyword>
<dbReference type="GO" id="GO:0005737">
    <property type="term" value="C:cytoplasm"/>
    <property type="evidence" value="ECO:0007669"/>
    <property type="project" value="UniProtKB-SubCell"/>
</dbReference>
<dbReference type="GO" id="GO:0016829">
    <property type="term" value="F:lyase activity"/>
    <property type="evidence" value="ECO:0007669"/>
    <property type="project" value="UniProtKB-KW"/>
</dbReference>
<dbReference type="InterPro" id="IPR007197">
    <property type="entry name" value="rSAM"/>
</dbReference>
<evidence type="ECO:0000256" key="10">
    <source>
        <dbReference type="RuleBase" id="RU362053"/>
    </source>
</evidence>
<reference evidence="12 13" key="1">
    <citation type="submission" date="2016-10" db="EMBL/GenBank/DDBJ databases">
        <title>Draft genome sequences of four alkaliphilic bacteria belonging to the Anaerobacillus genus.</title>
        <authorList>
            <person name="Bassil N.M."/>
            <person name="Lloyd J.R."/>
        </authorList>
    </citation>
    <scope>NUCLEOTIDE SEQUENCE [LARGE SCALE GENOMIC DNA]</scope>
    <source>
        <strain evidence="12 13">DSM 15340</strain>
    </source>
</reference>
<keyword evidence="4 10" id="KW-0004">4Fe-4S</keyword>
<dbReference type="CDD" id="cd01335">
    <property type="entry name" value="Radical_SAM"/>
    <property type="match status" value="1"/>
</dbReference>
<comment type="cofactor">
    <cofactor evidence="10">
        <name>[4Fe-4S] cluster</name>
        <dbReference type="ChEBI" id="CHEBI:49883"/>
    </cofactor>
    <text evidence="10">Binds 1 [4Fe-4S] cluster. The cluster is coordinated with 3 cysteines and an exchangeable S-adenosyl-L-methionine.</text>
</comment>
<dbReference type="PIRSF" id="PIRSF000371">
    <property type="entry name" value="PFL_act_enz"/>
    <property type="match status" value="1"/>
</dbReference>
<dbReference type="PROSITE" id="PS01087">
    <property type="entry name" value="RADICAL_ACTIVATING"/>
    <property type="match status" value="1"/>
</dbReference>
<evidence type="ECO:0000256" key="7">
    <source>
        <dbReference type="ARBA" id="ARBA00023002"/>
    </source>
</evidence>
<keyword evidence="5 10" id="KW-0949">S-adenosyl-L-methionine</keyword>
<dbReference type="InterPro" id="IPR013785">
    <property type="entry name" value="Aldolase_TIM"/>
</dbReference>
<dbReference type="RefSeq" id="WP_071311943.1">
    <property type="nucleotide sequence ID" value="NZ_MLQQ01000001.1"/>
</dbReference>
<organism evidence="12 13">
    <name type="scientific">Anaerobacillus arseniciselenatis</name>
    <dbReference type="NCBI Taxonomy" id="85682"/>
    <lineage>
        <taxon>Bacteria</taxon>
        <taxon>Bacillati</taxon>
        <taxon>Bacillota</taxon>
        <taxon>Bacilli</taxon>
        <taxon>Bacillales</taxon>
        <taxon>Bacillaceae</taxon>
        <taxon>Anaerobacillus</taxon>
    </lineage>
</organism>
<evidence type="ECO:0000256" key="3">
    <source>
        <dbReference type="ARBA" id="ARBA00021356"/>
    </source>
</evidence>
<evidence type="ECO:0000256" key="1">
    <source>
        <dbReference type="ARBA" id="ARBA00003141"/>
    </source>
</evidence>
<keyword evidence="12" id="KW-0670">Pyruvate</keyword>
<gene>
    <name evidence="12" type="ORF">BKP35_03280</name>
</gene>
<evidence type="ECO:0000256" key="8">
    <source>
        <dbReference type="ARBA" id="ARBA00023004"/>
    </source>
</evidence>
<proteinExistence type="inferred from homology"/>
<keyword evidence="10" id="KW-0963">Cytoplasm</keyword>
<dbReference type="PANTHER" id="PTHR30352:SF5">
    <property type="entry name" value="PYRUVATE FORMATE-LYASE 1-ACTIVATING ENZYME"/>
    <property type="match status" value="1"/>
</dbReference>
<dbReference type="InterPro" id="IPR012839">
    <property type="entry name" value="Organic_radical_activase"/>
</dbReference>
<dbReference type="EC" id="1.97.1.4" evidence="10"/>